<proteinExistence type="predicted"/>
<dbReference type="Proteomes" id="UP000285405">
    <property type="component" value="Unassembled WGS sequence"/>
</dbReference>
<feature type="region of interest" description="Disordered" evidence="1">
    <location>
        <begin position="546"/>
        <end position="592"/>
    </location>
</feature>
<feature type="compositionally biased region" description="Basic residues" evidence="1">
    <location>
        <begin position="546"/>
        <end position="556"/>
    </location>
</feature>
<dbReference type="AlphaFoldDB" id="A0A420I2H4"/>
<reference evidence="3 4" key="1">
    <citation type="journal article" date="2018" name="BMC Genomics">
        <title>Comparative genome analyses reveal sequence features reflecting distinct modes of host-adaptation between dicot and monocot powdery mildew.</title>
        <authorList>
            <person name="Wu Y."/>
            <person name="Ma X."/>
            <person name="Pan Z."/>
            <person name="Kale S.D."/>
            <person name="Song Y."/>
            <person name="King H."/>
            <person name="Zhang Q."/>
            <person name="Presley C."/>
            <person name="Deng X."/>
            <person name="Wei C.I."/>
            <person name="Xiao S."/>
        </authorList>
    </citation>
    <scope>NUCLEOTIDE SEQUENCE [LARGE SCALE GENOMIC DNA]</scope>
    <source>
        <strain evidence="3">UCSC1</strain>
    </source>
</reference>
<feature type="non-terminal residue" evidence="3">
    <location>
        <position position="1045"/>
    </location>
</feature>
<feature type="transmembrane region" description="Helical" evidence="2">
    <location>
        <begin position="73"/>
        <end position="93"/>
    </location>
</feature>
<evidence type="ECO:0000256" key="1">
    <source>
        <dbReference type="SAM" id="MobiDB-lite"/>
    </source>
</evidence>
<organism evidence="3 4">
    <name type="scientific">Golovinomyces cichoracearum</name>
    <dbReference type="NCBI Taxonomy" id="62708"/>
    <lineage>
        <taxon>Eukaryota</taxon>
        <taxon>Fungi</taxon>
        <taxon>Dikarya</taxon>
        <taxon>Ascomycota</taxon>
        <taxon>Pezizomycotina</taxon>
        <taxon>Leotiomycetes</taxon>
        <taxon>Erysiphales</taxon>
        <taxon>Erysiphaceae</taxon>
        <taxon>Golovinomyces</taxon>
    </lineage>
</organism>
<accession>A0A420I2H4</accession>
<keyword evidence="2" id="KW-0472">Membrane</keyword>
<keyword evidence="2" id="KW-0812">Transmembrane</keyword>
<name>A0A420I2H4_9PEZI</name>
<dbReference type="EMBL" id="MCBR01013599">
    <property type="protein sequence ID" value="RKF63899.1"/>
    <property type="molecule type" value="Genomic_DNA"/>
</dbReference>
<gene>
    <name evidence="3" type="ORF">GcC1_135012</name>
</gene>
<evidence type="ECO:0000313" key="3">
    <source>
        <dbReference type="EMBL" id="RKF63899.1"/>
    </source>
</evidence>
<keyword evidence="2" id="KW-1133">Transmembrane helix</keyword>
<feature type="compositionally biased region" description="Basic and acidic residues" evidence="1">
    <location>
        <begin position="566"/>
        <end position="585"/>
    </location>
</feature>
<protein>
    <submittedName>
        <fullName evidence="3">Uncharacterized protein</fullName>
    </submittedName>
</protein>
<evidence type="ECO:0000256" key="2">
    <source>
        <dbReference type="SAM" id="Phobius"/>
    </source>
</evidence>
<sequence>MSFYNKLTNSRVDFPFTFVLQVLENILPYAVKAIWSHWWLSRTSEVGIIATVGRFDAANFMWWNAARGEGKKALISALYLSTILPIGFLATIYDKGGFTSRGMLVGNTTMRDTNTFQEMTVRSLTQDVLTRGGDVNDYVTRLYTRVKKSALEAHPCKYTPTSTQLNLTRYAGFLQNEYNLDGYNISEGNVIEIKDFYLNTTAILNRKMLIPDGTFIWIPGRTQVSFLSHRLFRSEMSDIPKHLRVVSENDSRLSVVSNFTLSFVARIVDKCTPKGEQLPRYYERRGAADFGLFHNRCMIMASSLDTTYYNVTVNSRFNYTIEEDNYPSGYGYLSFLIFDQANITDKNDVLQEGVWPTGHLAHLPRYFNTSGGSYATVYTKATTMTRQQGVRYVVIVPWLMSMLLVYLTGAIVSVYGTYSAGASIAELLFRSEISTSRDCMGNKIRTWRRFLLPPTHLMVPIKFMQTRVIQPAKNHVTIVIDGRRIISLPWNCDKIEETQLEKLCPIPDAQFSKVVRNAAATRDYSNQQQEKGRHEDVQQIVPKRVNRGKRASRVKGGKTAQTADTAKNDGDGECRNLSAAKRDGEGDVDNPGLDQNILACPKTHTSTTCEPLTEGAPKRKTIKTPTTRLGYNSRNVHYESNATARKQKDVPGGSDAMWLGAINRLTSASNSLDKGQSSRDNMGYHRWASMHISDVTSVAANGNTLGATSIEQVGSEQDVYAIQLLMPSNVIRSLIGLKEWEPALENMIRADVRELNIMRAISGNRATAALDQTRGAVEEEIRNHSEDTLLEYMAWNTIQTWFNKVRSNLDNPAIVVSDSRLINEIRFGASEPPEVAKILTPILANSRHVVTNTMLLNVLNYFSTKKNDSGVVKMSSELLVFRNRIERMLSYPRPRKFLLSVIRASLIRRLTLKIVKFRTTKKGNYEECETMHRLDPKFERFLGKKIHPRDLLLNGARLDSKFTIACISTDKTNYPSRRKRRGRIMREVVITELKFTDHNRGILSEVRKVVPAIAVADTSVLYKKGYHDSKRQVKTRPGHLNLPNE</sequence>
<feature type="transmembrane region" description="Helical" evidence="2">
    <location>
        <begin position="392"/>
        <end position="418"/>
    </location>
</feature>
<comment type="caution">
    <text evidence="3">The sequence shown here is derived from an EMBL/GenBank/DDBJ whole genome shotgun (WGS) entry which is preliminary data.</text>
</comment>
<evidence type="ECO:0000313" key="4">
    <source>
        <dbReference type="Proteomes" id="UP000285405"/>
    </source>
</evidence>